<feature type="transmembrane region" description="Helical" evidence="1">
    <location>
        <begin position="12"/>
        <end position="35"/>
    </location>
</feature>
<dbReference type="EMBL" id="MHFR01000039">
    <property type="protein sequence ID" value="OGW97756.1"/>
    <property type="molecule type" value="Genomic_DNA"/>
</dbReference>
<protein>
    <submittedName>
        <fullName evidence="2">Uncharacterized protein</fullName>
    </submittedName>
</protein>
<dbReference type="Proteomes" id="UP000178187">
    <property type="component" value="Unassembled WGS sequence"/>
</dbReference>
<gene>
    <name evidence="2" type="ORF">A3G33_08055</name>
</gene>
<name>A0A1G1KXV0_9BACT</name>
<sequence>MPTFDRSLVKATWIQAGSAIVLSILTIFMLLSTIIQIKKQNDQYQVINRPIVSASFTGNGYVDQGAIDFINQGNLAAKDLMVAWSIVKLNGEKIIQEYSSDIFSPVNGKLAPEENFSIDFKSSFMPTDDPIFLVLVWAYNGPGIHGYRFRGDFFYWNTKKPPMFWVHPNPFDAKQRQGITLIKSKLKNILEGQIKAKPQTLCESCNES</sequence>
<comment type="caution">
    <text evidence="2">The sequence shown here is derived from an EMBL/GenBank/DDBJ whole genome shotgun (WGS) entry which is preliminary data.</text>
</comment>
<organism evidence="2 3">
    <name type="scientific">Candidatus Danuiimicrobium aquiferis</name>
    <dbReference type="NCBI Taxonomy" id="1801832"/>
    <lineage>
        <taxon>Bacteria</taxon>
        <taxon>Pseudomonadati</taxon>
        <taxon>Candidatus Omnitrophota</taxon>
        <taxon>Candidatus Danuiimicrobium</taxon>
    </lineage>
</organism>
<reference evidence="2 3" key="1">
    <citation type="journal article" date="2016" name="Nat. Commun.">
        <title>Thousands of microbial genomes shed light on interconnected biogeochemical processes in an aquifer system.</title>
        <authorList>
            <person name="Anantharaman K."/>
            <person name="Brown C.T."/>
            <person name="Hug L.A."/>
            <person name="Sharon I."/>
            <person name="Castelle C.J."/>
            <person name="Probst A.J."/>
            <person name="Thomas B.C."/>
            <person name="Singh A."/>
            <person name="Wilkins M.J."/>
            <person name="Karaoz U."/>
            <person name="Brodie E.L."/>
            <person name="Williams K.H."/>
            <person name="Hubbard S.S."/>
            <person name="Banfield J.F."/>
        </authorList>
    </citation>
    <scope>NUCLEOTIDE SEQUENCE [LARGE SCALE GENOMIC DNA]</scope>
</reference>
<keyword evidence="1" id="KW-0472">Membrane</keyword>
<dbReference type="AlphaFoldDB" id="A0A1G1KXV0"/>
<evidence type="ECO:0000313" key="2">
    <source>
        <dbReference type="EMBL" id="OGW97756.1"/>
    </source>
</evidence>
<proteinExistence type="predicted"/>
<evidence type="ECO:0000256" key="1">
    <source>
        <dbReference type="SAM" id="Phobius"/>
    </source>
</evidence>
<evidence type="ECO:0000313" key="3">
    <source>
        <dbReference type="Proteomes" id="UP000178187"/>
    </source>
</evidence>
<keyword evidence="1" id="KW-1133">Transmembrane helix</keyword>
<accession>A0A1G1KXV0</accession>
<keyword evidence="1" id="KW-0812">Transmembrane</keyword>